<feature type="region of interest" description="Disordered" evidence="1">
    <location>
        <begin position="1"/>
        <end position="69"/>
    </location>
</feature>
<protein>
    <submittedName>
        <fullName evidence="2">Uncharacterized protein</fullName>
    </submittedName>
</protein>
<organism evidence="2 3">
    <name type="scientific">Monilinia fructigena</name>
    <dbReference type="NCBI Taxonomy" id="38457"/>
    <lineage>
        <taxon>Eukaryota</taxon>
        <taxon>Fungi</taxon>
        <taxon>Dikarya</taxon>
        <taxon>Ascomycota</taxon>
        <taxon>Pezizomycotina</taxon>
        <taxon>Leotiomycetes</taxon>
        <taxon>Helotiales</taxon>
        <taxon>Sclerotiniaceae</taxon>
        <taxon>Monilinia</taxon>
    </lineage>
</organism>
<dbReference type="AlphaFoldDB" id="A0A395IKK5"/>
<name>A0A395IKK5_9HELO</name>
<evidence type="ECO:0000313" key="2">
    <source>
        <dbReference type="EMBL" id="RAL59903.1"/>
    </source>
</evidence>
<proteinExistence type="predicted"/>
<feature type="compositionally biased region" description="Basic and acidic residues" evidence="1">
    <location>
        <begin position="1"/>
        <end position="12"/>
    </location>
</feature>
<dbReference type="Proteomes" id="UP000249056">
    <property type="component" value="Unassembled WGS sequence"/>
</dbReference>
<feature type="compositionally biased region" description="Pro residues" evidence="1">
    <location>
        <begin position="32"/>
        <end position="54"/>
    </location>
</feature>
<dbReference type="OrthoDB" id="5236983at2759"/>
<dbReference type="EMBL" id="QKRW01000046">
    <property type="protein sequence ID" value="RAL59903.1"/>
    <property type="molecule type" value="Genomic_DNA"/>
</dbReference>
<evidence type="ECO:0000256" key="1">
    <source>
        <dbReference type="SAM" id="MobiDB-lite"/>
    </source>
</evidence>
<evidence type="ECO:0000313" key="3">
    <source>
        <dbReference type="Proteomes" id="UP000249056"/>
    </source>
</evidence>
<keyword evidence="3" id="KW-1185">Reference proteome</keyword>
<sequence>MLGHESTKDLRSKSTRAKWNGLFKRLSNPILKPLPPPSPPSPPPSPPPPPPPPNFLLTRRTHFPDPNIPDLRRSIVSETRFAASSTKLSAYPYINRHVNPNMPTVKPTKYKTALDVRKNTYADQQKRSAAFAMLRERHTFEAGTTKMVARKRVGGKSRLVGASVADFEGAWNLDSMVRVG</sequence>
<reference evidence="2 3" key="1">
    <citation type="submission" date="2018-06" db="EMBL/GenBank/DDBJ databases">
        <title>Genome Sequence of the Brown Rot Fungal Pathogen Monilinia fructigena.</title>
        <authorList>
            <person name="Landi L."/>
            <person name="De Miccolis Angelini R.M."/>
            <person name="Pollastro S."/>
            <person name="Abate D."/>
            <person name="Faretra F."/>
            <person name="Romanazzi G."/>
        </authorList>
    </citation>
    <scope>NUCLEOTIDE SEQUENCE [LARGE SCALE GENOMIC DNA]</scope>
    <source>
        <strain evidence="2 3">Mfrg269</strain>
    </source>
</reference>
<accession>A0A395IKK5</accession>
<comment type="caution">
    <text evidence="2">The sequence shown here is derived from an EMBL/GenBank/DDBJ whole genome shotgun (WGS) entry which is preliminary data.</text>
</comment>
<gene>
    <name evidence="2" type="ORF">DID88_000530</name>
</gene>